<organism evidence="2 3">
    <name type="scientific">Salinicoccus jeotgali</name>
    <dbReference type="NCBI Taxonomy" id="381634"/>
    <lineage>
        <taxon>Bacteria</taxon>
        <taxon>Bacillati</taxon>
        <taxon>Bacillota</taxon>
        <taxon>Bacilli</taxon>
        <taxon>Bacillales</taxon>
        <taxon>Staphylococcaceae</taxon>
        <taxon>Salinicoccus</taxon>
    </lineage>
</organism>
<evidence type="ECO:0008006" key="4">
    <source>
        <dbReference type="Google" id="ProtNLM"/>
    </source>
</evidence>
<evidence type="ECO:0000313" key="3">
    <source>
        <dbReference type="Proteomes" id="UP001500920"/>
    </source>
</evidence>
<accession>A0ABP7EU92</accession>
<dbReference type="RefSeq" id="WP_344702376.1">
    <property type="nucleotide sequence ID" value="NZ_BAABCK010000021.1"/>
</dbReference>
<keyword evidence="3" id="KW-1185">Reference proteome</keyword>
<feature type="region of interest" description="Disordered" evidence="1">
    <location>
        <begin position="19"/>
        <end position="66"/>
    </location>
</feature>
<proteinExistence type="predicted"/>
<name>A0ABP7EU92_9STAP</name>
<feature type="compositionally biased region" description="Acidic residues" evidence="1">
    <location>
        <begin position="45"/>
        <end position="66"/>
    </location>
</feature>
<evidence type="ECO:0000313" key="2">
    <source>
        <dbReference type="EMBL" id="GAA3723323.1"/>
    </source>
</evidence>
<evidence type="ECO:0000256" key="1">
    <source>
        <dbReference type="SAM" id="MobiDB-lite"/>
    </source>
</evidence>
<gene>
    <name evidence="2" type="ORF">GCM10022378_11810</name>
</gene>
<reference evidence="3" key="1">
    <citation type="journal article" date="2019" name="Int. J. Syst. Evol. Microbiol.">
        <title>The Global Catalogue of Microorganisms (GCM) 10K type strain sequencing project: providing services to taxonomists for standard genome sequencing and annotation.</title>
        <authorList>
            <consortium name="The Broad Institute Genomics Platform"/>
            <consortium name="The Broad Institute Genome Sequencing Center for Infectious Disease"/>
            <person name="Wu L."/>
            <person name="Ma J."/>
        </authorList>
    </citation>
    <scope>NUCLEOTIDE SEQUENCE [LARGE SCALE GENOMIC DNA]</scope>
    <source>
        <strain evidence="3">JCM 16981</strain>
    </source>
</reference>
<feature type="compositionally biased region" description="Acidic residues" evidence="1">
    <location>
        <begin position="21"/>
        <end position="37"/>
    </location>
</feature>
<protein>
    <recommendedName>
        <fullName evidence="4">DUF4352 domain-containing protein</fullName>
    </recommendedName>
</protein>
<dbReference type="Proteomes" id="UP001500920">
    <property type="component" value="Unassembled WGS sequence"/>
</dbReference>
<sequence>MKKYLLTGGFATALLLGACGTDEEQSEETVAEETTEEQTEKSEPTEEVTEETTGEETTEEAAEVEDEVDEVVDEVEEPNSLAEANEELAGEDGLTEIYGYNDEEVTEEIGSLIVTRNSAVVFGMELDEDTAWYFEDEGYSLGDEVQMITIEYTVENTVEDPRDFYLNQTTLITSTGEQIESEWLMDSGLQSEMLGAVKSTGDVTFLLRNSDADDIEWVDIIIPSLSDENYDIVSEEYKQRIEIMKE</sequence>
<dbReference type="EMBL" id="BAABCK010000021">
    <property type="protein sequence ID" value="GAA3723323.1"/>
    <property type="molecule type" value="Genomic_DNA"/>
</dbReference>
<dbReference type="PROSITE" id="PS51257">
    <property type="entry name" value="PROKAR_LIPOPROTEIN"/>
    <property type="match status" value="1"/>
</dbReference>
<comment type="caution">
    <text evidence="2">The sequence shown here is derived from an EMBL/GenBank/DDBJ whole genome shotgun (WGS) entry which is preliminary data.</text>
</comment>